<dbReference type="GO" id="GO:0016020">
    <property type="term" value="C:membrane"/>
    <property type="evidence" value="ECO:0007669"/>
    <property type="project" value="UniProtKB-SubCell"/>
</dbReference>
<evidence type="ECO:0008006" key="9">
    <source>
        <dbReference type="Google" id="ProtNLM"/>
    </source>
</evidence>
<sequence>MPTDLGKSTDALDADTPTQIQRKGITRLTVNIPSSRVEQFHDTASHNPSRWKTPEYLFYGVVFALVVPMMAWVPMQLSDPSHRNFHVYEYKLSPGWLFGRRVDNSDAQYRSFRNNAPILAALVAVFILLKAVYARSMRLAGSSDIRLHLVPFLLAFSFLMLLALHGTSLLKMLVILTANYGIAKSFGASRFTPLVTWVFNGGVLYANEIYSGYRFSSLSPSLAILDGFEGIYPRWHVSFNITMLRLVSYNMDFYWASRINHTSDPSNHKQRTATPHHLGLYSFVNYLTYVLYSPLYIAGPIITFNDFMWQLRKPLRTSSRDILGYAVRFAVCFMTMEFILHFMYVVAIKDTSAWYQDSVAELSMIGFWNLIIVWLKLLIPWRFFRLWALLDGIDPPENMVRCMANNYSALGFWRSWHRSYNLWIVRYIYIPLGGTNNAVFTTVLVFSFVALWHDLSFRLLAWGWLVSLFILPELAARYTLPATKYDNKPWYRHICALGGVFNILAMMAANLVGFVIGTEGVSYLLAQLVSGWEGVRFLLFTCLCLFVAVQVMFEYREEELRRGISRRC</sequence>
<name>A0A0C3SEV5_PHLG1</name>
<keyword evidence="5 6" id="KW-0472">Membrane</keyword>
<feature type="transmembrane region" description="Helical" evidence="6">
    <location>
        <begin position="359"/>
        <end position="379"/>
    </location>
</feature>
<feature type="transmembrane region" description="Helical" evidence="6">
    <location>
        <begin position="427"/>
        <end position="453"/>
    </location>
</feature>
<dbReference type="PANTHER" id="PTHR13285:SF18">
    <property type="entry name" value="PROTEIN-CYSTEINE N-PALMITOYLTRANSFERASE RASP"/>
    <property type="match status" value="1"/>
</dbReference>
<dbReference type="Proteomes" id="UP000053257">
    <property type="component" value="Unassembled WGS sequence"/>
</dbReference>
<protein>
    <recommendedName>
        <fullName evidence="9">Glycerol transporter</fullName>
    </recommendedName>
</protein>
<feature type="transmembrane region" description="Helical" evidence="6">
    <location>
        <begin position="459"/>
        <end position="478"/>
    </location>
</feature>
<dbReference type="PANTHER" id="PTHR13285">
    <property type="entry name" value="ACYLTRANSFERASE"/>
    <property type="match status" value="1"/>
</dbReference>
<dbReference type="InterPro" id="IPR004299">
    <property type="entry name" value="MBOAT_fam"/>
</dbReference>
<feature type="transmembrane region" description="Helical" evidence="6">
    <location>
        <begin position="537"/>
        <end position="555"/>
    </location>
</feature>
<dbReference type="GO" id="GO:0005783">
    <property type="term" value="C:endoplasmic reticulum"/>
    <property type="evidence" value="ECO:0007669"/>
    <property type="project" value="TreeGrafter"/>
</dbReference>
<dbReference type="GO" id="GO:0008374">
    <property type="term" value="F:O-acyltransferase activity"/>
    <property type="evidence" value="ECO:0007669"/>
    <property type="project" value="TreeGrafter"/>
</dbReference>
<evidence type="ECO:0000256" key="5">
    <source>
        <dbReference type="ARBA" id="ARBA00023136"/>
    </source>
</evidence>
<feature type="transmembrane region" description="Helical" evidence="6">
    <location>
        <begin position="286"/>
        <end position="304"/>
    </location>
</feature>
<feature type="transmembrane region" description="Helical" evidence="6">
    <location>
        <begin position="490"/>
        <end position="517"/>
    </location>
</feature>
<proteinExistence type="inferred from homology"/>
<dbReference type="EMBL" id="KN840449">
    <property type="protein sequence ID" value="KIP10995.1"/>
    <property type="molecule type" value="Genomic_DNA"/>
</dbReference>
<evidence type="ECO:0000256" key="6">
    <source>
        <dbReference type="SAM" id="Phobius"/>
    </source>
</evidence>
<accession>A0A0C3SEV5</accession>
<feature type="transmembrane region" description="Helical" evidence="6">
    <location>
        <begin position="325"/>
        <end position="347"/>
    </location>
</feature>
<feature type="transmembrane region" description="Helical" evidence="6">
    <location>
        <begin position="56"/>
        <end position="75"/>
    </location>
</feature>
<reference evidence="7 8" key="1">
    <citation type="journal article" date="2014" name="PLoS Genet.">
        <title>Analysis of the Phlebiopsis gigantea genome, transcriptome and secretome provides insight into its pioneer colonization strategies of wood.</title>
        <authorList>
            <person name="Hori C."/>
            <person name="Ishida T."/>
            <person name="Igarashi K."/>
            <person name="Samejima M."/>
            <person name="Suzuki H."/>
            <person name="Master E."/>
            <person name="Ferreira P."/>
            <person name="Ruiz-Duenas F.J."/>
            <person name="Held B."/>
            <person name="Canessa P."/>
            <person name="Larrondo L.F."/>
            <person name="Schmoll M."/>
            <person name="Druzhinina I.S."/>
            <person name="Kubicek C.P."/>
            <person name="Gaskell J.A."/>
            <person name="Kersten P."/>
            <person name="St John F."/>
            <person name="Glasner J."/>
            <person name="Sabat G."/>
            <person name="Splinter BonDurant S."/>
            <person name="Syed K."/>
            <person name="Yadav J."/>
            <person name="Mgbeahuruike A.C."/>
            <person name="Kovalchuk A."/>
            <person name="Asiegbu F.O."/>
            <person name="Lackner G."/>
            <person name="Hoffmeister D."/>
            <person name="Rencoret J."/>
            <person name="Gutierrez A."/>
            <person name="Sun H."/>
            <person name="Lindquist E."/>
            <person name="Barry K."/>
            <person name="Riley R."/>
            <person name="Grigoriev I.V."/>
            <person name="Henrissat B."/>
            <person name="Kues U."/>
            <person name="Berka R.M."/>
            <person name="Martinez A.T."/>
            <person name="Covert S.F."/>
            <person name="Blanchette R.A."/>
            <person name="Cullen D."/>
        </authorList>
    </citation>
    <scope>NUCLEOTIDE SEQUENCE [LARGE SCALE GENOMIC DNA]</scope>
    <source>
        <strain evidence="7 8">11061_1 CR5-6</strain>
    </source>
</reference>
<dbReference type="Pfam" id="PF03062">
    <property type="entry name" value="MBOAT"/>
    <property type="match status" value="1"/>
</dbReference>
<keyword evidence="8" id="KW-1185">Reference proteome</keyword>
<feature type="transmembrane region" description="Helical" evidence="6">
    <location>
        <begin position="116"/>
        <end position="133"/>
    </location>
</feature>
<evidence type="ECO:0000256" key="2">
    <source>
        <dbReference type="ARBA" id="ARBA00010323"/>
    </source>
</evidence>
<comment type="similarity">
    <text evidence="2">Belongs to the membrane-bound acyltransferase family.</text>
</comment>
<dbReference type="OrthoDB" id="420606at2759"/>
<keyword evidence="4 6" id="KW-1133">Transmembrane helix</keyword>
<dbReference type="AlphaFoldDB" id="A0A0C3SEV5"/>
<evidence type="ECO:0000256" key="1">
    <source>
        <dbReference type="ARBA" id="ARBA00004141"/>
    </source>
</evidence>
<dbReference type="STRING" id="745531.A0A0C3SEV5"/>
<evidence type="ECO:0000256" key="4">
    <source>
        <dbReference type="ARBA" id="ARBA00022989"/>
    </source>
</evidence>
<comment type="subcellular location">
    <subcellularLocation>
        <location evidence="1">Membrane</location>
        <topology evidence="1">Multi-pass membrane protein</topology>
    </subcellularLocation>
</comment>
<dbReference type="HOGENOM" id="CLU_021430_1_1_1"/>
<organism evidence="7 8">
    <name type="scientific">Phlebiopsis gigantea (strain 11061_1 CR5-6)</name>
    <name type="common">White-rot fungus</name>
    <name type="synonym">Peniophora gigantea</name>
    <dbReference type="NCBI Taxonomy" id="745531"/>
    <lineage>
        <taxon>Eukaryota</taxon>
        <taxon>Fungi</taxon>
        <taxon>Dikarya</taxon>
        <taxon>Basidiomycota</taxon>
        <taxon>Agaricomycotina</taxon>
        <taxon>Agaricomycetes</taxon>
        <taxon>Polyporales</taxon>
        <taxon>Phanerochaetaceae</taxon>
        <taxon>Phlebiopsis</taxon>
    </lineage>
</organism>
<gene>
    <name evidence="7" type="ORF">PHLGIDRAFT_64594</name>
</gene>
<dbReference type="GO" id="GO:0006506">
    <property type="term" value="P:GPI anchor biosynthetic process"/>
    <property type="evidence" value="ECO:0007669"/>
    <property type="project" value="TreeGrafter"/>
</dbReference>
<evidence type="ECO:0000313" key="8">
    <source>
        <dbReference type="Proteomes" id="UP000053257"/>
    </source>
</evidence>
<dbReference type="InterPro" id="IPR051085">
    <property type="entry name" value="MB_O-acyltransferase"/>
</dbReference>
<evidence type="ECO:0000256" key="3">
    <source>
        <dbReference type="ARBA" id="ARBA00022692"/>
    </source>
</evidence>
<feature type="transmembrane region" description="Helical" evidence="6">
    <location>
        <begin position="145"/>
        <end position="164"/>
    </location>
</feature>
<keyword evidence="3 6" id="KW-0812">Transmembrane</keyword>
<evidence type="ECO:0000313" key="7">
    <source>
        <dbReference type="EMBL" id="KIP10995.1"/>
    </source>
</evidence>